<gene>
    <name evidence="1" type="ORF">EI77_03970</name>
</gene>
<organism evidence="1 2">
    <name type="scientific">Prosthecobacter fusiformis</name>
    <dbReference type="NCBI Taxonomy" id="48464"/>
    <lineage>
        <taxon>Bacteria</taxon>
        <taxon>Pseudomonadati</taxon>
        <taxon>Verrucomicrobiota</taxon>
        <taxon>Verrucomicrobiia</taxon>
        <taxon>Verrucomicrobiales</taxon>
        <taxon>Verrucomicrobiaceae</taxon>
        <taxon>Prosthecobacter</taxon>
    </lineage>
</organism>
<dbReference type="EMBL" id="SOCA01000010">
    <property type="protein sequence ID" value="TDU64520.1"/>
    <property type="molecule type" value="Genomic_DNA"/>
</dbReference>
<proteinExistence type="predicted"/>
<dbReference type="Proteomes" id="UP000295662">
    <property type="component" value="Unassembled WGS sequence"/>
</dbReference>
<accession>A0A4V3FE52</accession>
<sequence>MVLRMILDRGMKILLIVSVLGAAGTLLADSYAPPRSKTYASPSGTAIVRVEPAGMGDPQVPARCRALVYFYNEKTSEYEKKFEKLLPNRIAPGDVMIPDDGRCVITFAEWHGGRGDRNTIVIHDLKAGTARHLDLADFLPQTRIDTFPRSTSSVQWRGEAWFDSEQRRVHISAAINPFYPAFKHPSFILHLETQTVSIDDPGSPGKPEPILPSRNSWWEFWK</sequence>
<dbReference type="AlphaFoldDB" id="A0A4V3FE52"/>
<protein>
    <submittedName>
        <fullName evidence="1">Uncharacterized protein</fullName>
    </submittedName>
</protein>
<keyword evidence="2" id="KW-1185">Reference proteome</keyword>
<evidence type="ECO:0000313" key="1">
    <source>
        <dbReference type="EMBL" id="TDU64520.1"/>
    </source>
</evidence>
<evidence type="ECO:0000313" key="2">
    <source>
        <dbReference type="Proteomes" id="UP000295662"/>
    </source>
</evidence>
<comment type="caution">
    <text evidence="1">The sequence shown here is derived from an EMBL/GenBank/DDBJ whole genome shotgun (WGS) entry which is preliminary data.</text>
</comment>
<name>A0A4V3FE52_9BACT</name>
<reference evidence="1 2" key="1">
    <citation type="submission" date="2019-03" db="EMBL/GenBank/DDBJ databases">
        <title>Genomic Encyclopedia of Archaeal and Bacterial Type Strains, Phase II (KMG-II): from individual species to whole genera.</title>
        <authorList>
            <person name="Goeker M."/>
        </authorList>
    </citation>
    <scope>NUCLEOTIDE SEQUENCE [LARGE SCALE GENOMIC DNA]</scope>
    <source>
        <strain evidence="1 2">ATCC 25309</strain>
    </source>
</reference>